<keyword evidence="5" id="KW-0804">Transcription</keyword>
<feature type="domain" description="BPL/LPL catalytic" evidence="6">
    <location>
        <begin position="77"/>
        <end position="264"/>
    </location>
</feature>
<dbReference type="Gene3D" id="3.30.930.10">
    <property type="entry name" value="Bira Bifunctional Protein, Domain 2"/>
    <property type="match status" value="1"/>
</dbReference>
<dbReference type="GO" id="GO:0009249">
    <property type="term" value="P:protein lipoylation"/>
    <property type="evidence" value="ECO:0007669"/>
    <property type="project" value="UniProtKB-ARBA"/>
</dbReference>
<proteinExistence type="inferred from homology"/>
<dbReference type="GO" id="GO:0016740">
    <property type="term" value="F:transferase activity"/>
    <property type="evidence" value="ECO:0007669"/>
    <property type="project" value="UniProtKB-ARBA"/>
</dbReference>
<dbReference type="InterPro" id="IPR013196">
    <property type="entry name" value="HTH_11"/>
</dbReference>
<dbReference type="RefSeq" id="WP_063179149.1">
    <property type="nucleotide sequence ID" value="NZ_LQNT01000009.1"/>
</dbReference>
<organism evidence="7 8">
    <name type="scientific">Bhargavaea cecembensis</name>
    <dbReference type="NCBI Taxonomy" id="394098"/>
    <lineage>
        <taxon>Bacteria</taxon>
        <taxon>Bacillati</taxon>
        <taxon>Bacillota</taxon>
        <taxon>Bacilli</taxon>
        <taxon>Bacillales</taxon>
        <taxon>Caryophanaceae</taxon>
        <taxon>Bhargavaea</taxon>
    </lineage>
</organism>
<dbReference type="InterPro" id="IPR045864">
    <property type="entry name" value="aa-tRNA-synth_II/BPL/LPL"/>
</dbReference>
<keyword evidence="5" id="KW-0678">Repressor</keyword>
<feature type="binding site" evidence="5">
    <location>
        <begin position="124"/>
        <end position="126"/>
    </location>
    <ligand>
        <name>biotin</name>
        <dbReference type="ChEBI" id="CHEBI:57586"/>
    </ligand>
</feature>
<accession>A0A165GXB7</accession>
<dbReference type="EMBL" id="LQNT01000009">
    <property type="protein sequence ID" value="KZE38039.1"/>
    <property type="molecule type" value="Genomic_DNA"/>
</dbReference>
<keyword evidence="1 5" id="KW-0436">Ligase</keyword>
<dbReference type="Gene3D" id="2.30.30.100">
    <property type="match status" value="1"/>
</dbReference>
<dbReference type="GO" id="GO:0005524">
    <property type="term" value="F:ATP binding"/>
    <property type="evidence" value="ECO:0007669"/>
    <property type="project" value="UniProtKB-UniRule"/>
</dbReference>
<keyword evidence="3 5" id="KW-0067">ATP-binding</keyword>
<dbReference type="GO" id="GO:0003677">
    <property type="term" value="F:DNA binding"/>
    <property type="evidence" value="ECO:0007669"/>
    <property type="project" value="UniProtKB-UniRule"/>
</dbReference>
<dbReference type="GO" id="GO:0004077">
    <property type="term" value="F:biotin--[biotin carboxyl-carrier protein] ligase activity"/>
    <property type="evidence" value="ECO:0007669"/>
    <property type="project" value="UniProtKB-UniRule"/>
</dbReference>
<keyword evidence="5" id="KW-0805">Transcription regulation</keyword>
<evidence type="ECO:0000256" key="4">
    <source>
        <dbReference type="ARBA" id="ARBA00023267"/>
    </source>
</evidence>
<comment type="caution">
    <text evidence="5">Lacks conserved residue(s) required for the propagation of feature annotation.</text>
</comment>
<protein>
    <recommendedName>
        <fullName evidence="5">Bifunctional ligase/repressor BirA</fullName>
    </recommendedName>
    <alternativeName>
        <fullName evidence="5">Biotin--[acetyl-CoA-carboxylase] ligase</fullName>
        <ecNumber evidence="5">6.3.4.15</ecNumber>
    </alternativeName>
    <alternativeName>
        <fullName evidence="5">Biotin--protein ligase</fullName>
    </alternativeName>
    <alternativeName>
        <fullName evidence="5">Biotin-[acetyl-CoA carboxylase] synthetase</fullName>
    </alternativeName>
</protein>
<comment type="catalytic activity">
    <reaction evidence="5">
        <text>biotin + L-lysyl-[protein] + ATP = N(6)-biotinyl-L-lysyl-[protein] + AMP + diphosphate + H(+)</text>
        <dbReference type="Rhea" id="RHEA:11756"/>
        <dbReference type="Rhea" id="RHEA-COMP:9752"/>
        <dbReference type="Rhea" id="RHEA-COMP:10505"/>
        <dbReference type="ChEBI" id="CHEBI:15378"/>
        <dbReference type="ChEBI" id="CHEBI:29969"/>
        <dbReference type="ChEBI" id="CHEBI:30616"/>
        <dbReference type="ChEBI" id="CHEBI:33019"/>
        <dbReference type="ChEBI" id="CHEBI:57586"/>
        <dbReference type="ChEBI" id="CHEBI:83144"/>
        <dbReference type="ChEBI" id="CHEBI:456215"/>
        <dbReference type="EC" id="6.3.4.15"/>
    </reaction>
</comment>
<evidence type="ECO:0000256" key="2">
    <source>
        <dbReference type="ARBA" id="ARBA00022741"/>
    </source>
</evidence>
<dbReference type="PANTHER" id="PTHR12835:SF5">
    <property type="entry name" value="BIOTIN--PROTEIN LIGASE"/>
    <property type="match status" value="1"/>
</dbReference>
<feature type="DNA-binding region" description="H-T-H motif" evidence="5">
    <location>
        <begin position="25"/>
        <end position="44"/>
    </location>
</feature>
<dbReference type="AlphaFoldDB" id="A0A165GXB7"/>
<evidence type="ECO:0000256" key="5">
    <source>
        <dbReference type="HAMAP-Rule" id="MF_00978"/>
    </source>
</evidence>
<dbReference type="Pfam" id="PF02237">
    <property type="entry name" value="BPL_C"/>
    <property type="match status" value="1"/>
</dbReference>
<dbReference type="OrthoDB" id="9807064at2"/>
<dbReference type="InterPro" id="IPR036388">
    <property type="entry name" value="WH-like_DNA-bd_sf"/>
</dbReference>
<dbReference type="Proteomes" id="UP000076490">
    <property type="component" value="Unassembled WGS sequence"/>
</dbReference>
<dbReference type="Pfam" id="PF03099">
    <property type="entry name" value="BPL_LplA_LipB"/>
    <property type="match status" value="1"/>
</dbReference>
<dbReference type="InterPro" id="IPR036390">
    <property type="entry name" value="WH_DNA-bd_sf"/>
</dbReference>
<dbReference type="SUPFAM" id="SSF55681">
    <property type="entry name" value="Class II aaRS and biotin synthetases"/>
    <property type="match status" value="1"/>
</dbReference>
<dbReference type="InterPro" id="IPR003142">
    <property type="entry name" value="BPL_C"/>
</dbReference>
<dbReference type="InterPro" id="IPR008988">
    <property type="entry name" value="Transcriptional_repressor_C"/>
</dbReference>
<dbReference type="PROSITE" id="PS51733">
    <property type="entry name" value="BPL_LPL_CATALYTIC"/>
    <property type="match status" value="1"/>
</dbReference>
<keyword evidence="5" id="KW-0238">DNA-binding</keyword>
<dbReference type="HAMAP" id="MF_00978">
    <property type="entry name" value="Bifunct_BirA"/>
    <property type="match status" value="1"/>
</dbReference>
<dbReference type="Pfam" id="PF08279">
    <property type="entry name" value="HTH_11"/>
    <property type="match status" value="1"/>
</dbReference>
<evidence type="ECO:0000256" key="3">
    <source>
        <dbReference type="ARBA" id="ARBA00022840"/>
    </source>
</evidence>
<dbReference type="Gene3D" id="1.10.10.10">
    <property type="entry name" value="Winged helix-like DNA-binding domain superfamily/Winged helix DNA-binding domain"/>
    <property type="match status" value="1"/>
</dbReference>
<dbReference type="InterPro" id="IPR030855">
    <property type="entry name" value="Bifunct_BirA"/>
</dbReference>
<keyword evidence="4 5" id="KW-0092">Biotin</keyword>
<dbReference type="NCBIfam" id="TIGR00121">
    <property type="entry name" value="birA_ligase"/>
    <property type="match status" value="1"/>
</dbReference>
<evidence type="ECO:0000259" key="6">
    <source>
        <dbReference type="PROSITE" id="PS51733"/>
    </source>
</evidence>
<name>A0A165GXB7_9BACL</name>
<evidence type="ECO:0000313" key="8">
    <source>
        <dbReference type="Proteomes" id="UP000076490"/>
    </source>
</evidence>
<dbReference type="SUPFAM" id="SSF50037">
    <property type="entry name" value="C-terminal domain of transcriptional repressors"/>
    <property type="match status" value="1"/>
</dbReference>
<dbReference type="GO" id="GO:0006355">
    <property type="term" value="P:regulation of DNA-templated transcription"/>
    <property type="evidence" value="ECO:0007669"/>
    <property type="project" value="UniProtKB-UniRule"/>
</dbReference>
<comment type="function">
    <text evidence="5">Acts both as a biotin--[acetyl-CoA-carboxylase] ligase and a repressor.</text>
</comment>
<dbReference type="EC" id="6.3.4.15" evidence="5"/>
<comment type="similarity">
    <text evidence="5">Belongs to the biotin--protein ligase family.</text>
</comment>
<dbReference type="SUPFAM" id="SSF46785">
    <property type="entry name" value="Winged helix' DNA-binding domain"/>
    <property type="match status" value="1"/>
</dbReference>
<reference evidence="7 8" key="1">
    <citation type="submission" date="2016-01" db="EMBL/GenBank/DDBJ databases">
        <title>Whole genome sequencing of Bhargavaea cecembensis T14.</title>
        <authorList>
            <person name="Hong K.W."/>
        </authorList>
    </citation>
    <scope>NUCLEOTIDE SEQUENCE [LARGE SCALE GENOMIC DNA]</scope>
    <source>
        <strain evidence="7 8">T14</strain>
    </source>
</reference>
<dbReference type="PANTHER" id="PTHR12835">
    <property type="entry name" value="BIOTIN PROTEIN LIGASE"/>
    <property type="match status" value="1"/>
</dbReference>
<evidence type="ECO:0000256" key="1">
    <source>
        <dbReference type="ARBA" id="ARBA00022598"/>
    </source>
</evidence>
<gene>
    <name evidence="5" type="primary">birA</name>
    <name evidence="7" type="ORF">AV656_03675</name>
</gene>
<feature type="binding site" evidence="5">
    <location>
        <position position="191"/>
    </location>
    <ligand>
        <name>biotin</name>
        <dbReference type="ChEBI" id="CHEBI:57586"/>
    </ligand>
</feature>
<evidence type="ECO:0000313" key="7">
    <source>
        <dbReference type="EMBL" id="KZE38039.1"/>
    </source>
</evidence>
<comment type="caution">
    <text evidence="7">The sequence shown here is derived from an EMBL/GenBank/DDBJ whole genome shotgun (WGS) entry which is preliminary data.</text>
</comment>
<dbReference type="InterPro" id="IPR004408">
    <property type="entry name" value="Biotin_CoA_COase_ligase"/>
</dbReference>
<sequence length="329" mass="36298">MELKVKDKESLLRRLMEAGGEPVSGQMLADEAGVSRTAVWKWVRELEEEGYTVRSIRKKGYVLEASPDRLTPALLRKHLKDDSFVSEIIYFETVGSTMPIAHREAQNGAPDGTVIVAEEQTEGRGRLARPWSSTAGKGIWMSVILKPDIPPHRAPQFTLIAAVSICRAIRETADVEVRIKWPNDLLIGGRKVTGILTELQAEPDRVQAIIIGTGINVNQEPEDFPEELADIATSIRIESGQPVDRAALAAAVLRNIGFYSRLYLEEGFAPIKGLWEENSDTIGRKVNAVMMRETVTGTAIGITEDGVLEIRTEDGRIRGIYSADIEPAE</sequence>
<dbReference type="InterPro" id="IPR004143">
    <property type="entry name" value="BPL_LPL_catalytic"/>
</dbReference>
<keyword evidence="2 5" id="KW-0547">Nucleotide-binding</keyword>
<feature type="binding site" evidence="5">
    <location>
        <position position="120"/>
    </location>
    <ligand>
        <name>biotin</name>
        <dbReference type="ChEBI" id="CHEBI:57586"/>
    </ligand>
</feature>
<dbReference type="GO" id="GO:0005737">
    <property type="term" value="C:cytoplasm"/>
    <property type="evidence" value="ECO:0007669"/>
    <property type="project" value="TreeGrafter"/>
</dbReference>
<dbReference type="CDD" id="cd16442">
    <property type="entry name" value="BPL"/>
    <property type="match status" value="1"/>
</dbReference>